<dbReference type="SUPFAM" id="SSF57850">
    <property type="entry name" value="RING/U-box"/>
    <property type="match status" value="1"/>
</dbReference>
<evidence type="ECO:0000256" key="1">
    <source>
        <dbReference type="SAM" id="MobiDB-lite"/>
    </source>
</evidence>
<reference evidence="2 3" key="1">
    <citation type="submission" date="2018-11" db="EMBL/GenBank/DDBJ databases">
        <title>Genome assembly of Steccherinum ochraceum LE-BIN_3174, the white-rot fungus of the Steccherinaceae family (The Residual Polyporoid clade, Polyporales, Basidiomycota).</title>
        <authorList>
            <person name="Fedorova T.V."/>
            <person name="Glazunova O.A."/>
            <person name="Landesman E.O."/>
            <person name="Moiseenko K.V."/>
            <person name="Psurtseva N.V."/>
            <person name="Savinova O.S."/>
            <person name="Shakhova N.V."/>
            <person name="Tyazhelova T.V."/>
            <person name="Vasina D.V."/>
        </authorList>
    </citation>
    <scope>NUCLEOTIDE SEQUENCE [LARGE SCALE GENOMIC DNA]</scope>
    <source>
        <strain evidence="2 3">LE-BIN_3174</strain>
    </source>
</reference>
<sequence>MATSRSVDVGDDVGDLLHLVAELTLQDIQDIQDGRKGKSRYNTVPTDEEIAFQLYAEEANGLLAFAGDAILARSIDDALKTDRGIIRQMVAMENVAFRDRQYALALSQGRAPPSTSPGPSSGPSSHESRTPRLTLDLTSNQPVTEARFVSKAGSSKSQNASSAEKFECIICMEKIRKTVVTAPCGHHYDLKCLIDLFRSTLTDESLFPPRCCQRPFIFDDVRHYFDEDLVTAFRKKAVEFSWEENRLLTAATDRVNRQIHQQPAAARPAGIADFNRLVARAAENLRTNHHCAHQYWQYRDGGGQYDPGLGIIEDLVLDPAQDNAVDPDDLRVVFTDLLFDVHTLLTDILFAHPVKMEDEDIDRIRAIGDCAVVLYDLTPQRLEETYTTMEDSASDGERRRRAARAPNIEPRGVASRRGSGDPGHVPGDPQISELSTINSINLSSMAQEAIARVEDILPLLSRSPPPSLKKKIHKPLANIQQEGL</sequence>
<proteinExistence type="predicted"/>
<evidence type="ECO:0000313" key="2">
    <source>
        <dbReference type="EMBL" id="TCD67541.1"/>
    </source>
</evidence>
<evidence type="ECO:0008006" key="4">
    <source>
        <dbReference type="Google" id="ProtNLM"/>
    </source>
</evidence>
<feature type="region of interest" description="Disordered" evidence="1">
    <location>
        <begin position="107"/>
        <end position="136"/>
    </location>
</feature>
<dbReference type="Proteomes" id="UP000292702">
    <property type="component" value="Unassembled WGS sequence"/>
</dbReference>
<feature type="region of interest" description="Disordered" evidence="1">
    <location>
        <begin position="462"/>
        <end position="484"/>
    </location>
</feature>
<dbReference type="AlphaFoldDB" id="A0A4R0RGX7"/>
<comment type="caution">
    <text evidence="2">The sequence shown here is derived from an EMBL/GenBank/DDBJ whole genome shotgun (WGS) entry which is preliminary data.</text>
</comment>
<dbReference type="Gene3D" id="3.30.40.10">
    <property type="entry name" value="Zinc/RING finger domain, C3HC4 (zinc finger)"/>
    <property type="match status" value="1"/>
</dbReference>
<accession>A0A4R0RGX7</accession>
<dbReference type="InterPro" id="IPR013083">
    <property type="entry name" value="Znf_RING/FYVE/PHD"/>
</dbReference>
<organism evidence="2 3">
    <name type="scientific">Steccherinum ochraceum</name>
    <dbReference type="NCBI Taxonomy" id="92696"/>
    <lineage>
        <taxon>Eukaryota</taxon>
        <taxon>Fungi</taxon>
        <taxon>Dikarya</taxon>
        <taxon>Basidiomycota</taxon>
        <taxon>Agaricomycotina</taxon>
        <taxon>Agaricomycetes</taxon>
        <taxon>Polyporales</taxon>
        <taxon>Steccherinaceae</taxon>
        <taxon>Steccherinum</taxon>
    </lineage>
</organism>
<keyword evidence="3" id="KW-1185">Reference proteome</keyword>
<dbReference type="OrthoDB" id="9977870at2759"/>
<dbReference type="STRING" id="92696.A0A4R0RGX7"/>
<protein>
    <recommendedName>
        <fullName evidence="4">RING-type domain-containing protein</fullName>
    </recommendedName>
</protein>
<gene>
    <name evidence="2" type="ORF">EIP91_012295</name>
</gene>
<dbReference type="EMBL" id="RWJN01000094">
    <property type="protein sequence ID" value="TCD67541.1"/>
    <property type="molecule type" value="Genomic_DNA"/>
</dbReference>
<evidence type="ECO:0000313" key="3">
    <source>
        <dbReference type="Proteomes" id="UP000292702"/>
    </source>
</evidence>
<feature type="region of interest" description="Disordered" evidence="1">
    <location>
        <begin position="385"/>
        <end position="431"/>
    </location>
</feature>
<name>A0A4R0RGX7_9APHY</name>